<dbReference type="Gene3D" id="3.40.1440.10">
    <property type="entry name" value="GIY-YIG endonuclease"/>
    <property type="match status" value="1"/>
</dbReference>
<dbReference type="AlphaFoldDB" id="A0ABD1IY17"/>
<dbReference type="CDD" id="cd10442">
    <property type="entry name" value="GIY-YIG_PLEs"/>
    <property type="match status" value="1"/>
</dbReference>
<gene>
    <name evidence="2" type="ORF">ACEWY4_025573</name>
</gene>
<dbReference type="EMBL" id="JBHFQA010000022">
    <property type="protein sequence ID" value="KAL2079829.1"/>
    <property type="molecule type" value="Genomic_DNA"/>
</dbReference>
<protein>
    <recommendedName>
        <fullName evidence="1">Helix-turn-helix domain-containing protein</fullName>
    </recommendedName>
</protein>
<dbReference type="SUPFAM" id="SSF82771">
    <property type="entry name" value="GIY-YIG endonuclease"/>
    <property type="match status" value="1"/>
</dbReference>
<dbReference type="PANTHER" id="PTHR21301:SF10">
    <property type="entry name" value="REVERSE TRANSCRIPTASE DOMAIN-CONTAINING PROTEIN"/>
    <property type="match status" value="1"/>
</dbReference>
<accession>A0ABD1IY17</accession>
<evidence type="ECO:0000313" key="2">
    <source>
        <dbReference type="EMBL" id="KAL2079829.1"/>
    </source>
</evidence>
<sequence>MDREDYVWEGERQLKNQNHYVTLNEPIYLETGNMVKNILEDMKKDGYINTDQQLYLLGDLPRQRRFYLLPKIHKDKATWSQPGRIPPGRPIVSDCNSETYRIAEFIEHYLNPISTLHPSYIKDTYQFLEKIKGIQIPQTAYLFTMDVESLYTNIDTRLGLEAVKQFFQKYPNPKRPDRHLLKLLEISLTRNDFEFDSKFYLQVKGTAMGKRFAPSYANIFMADWEQRALDTFPLKPLHYYRFLDDIWGVWPFSLEEFGEFTKHLNDFTPSIKLQAKIHITEVNFLDIVTYKGPQFHITGHLEFKVYFKETDTHSLLHKTSYHPPHTYRGIVKSQLLRFHRICSNQDEFHKATRTLFSVLRKRNYSRTFLRNILKNFLTKTSLVGNKKIIPFISTFSKNGVQLNRLIKSNFQKFLSNTHILQQHTVISAYRRNRNLKDLLVRSKLAPISTKQTNEKNKAFISKTWVTNYSTKEIFKIRQTLTPQTTNLIYLITCTKCTKQYVGQTKNTMLTRLYQHVYNIKHQKEINTHIVQHFTQHGLASLRISGLESNRFWSLFKRLQKERTWMTKLSTKYPNGLNEA</sequence>
<comment type="caution">
    <text evidence="2">The sequence shown here is derived from an EMBL/GenBank/DDBJ whole genome shotgun (WGS) entry which is preliminary data.</text>
</comment>
<evidence type="ECO:0000313" key="3">
    <source>
        <dbReference type="Proteomes" id="UP001591681"/>
    </source>
</evidence>
<dbReference type="InterPro" id="IPR035901">
    <property type="entry name" value="GIY-YIG_endonuc_sf"/>
</dbReference>
<reference evidence="2 3" key="1">
    <citation type="submission" date="2024-09" db="EMBL/GenBank/DDBJ databases">
        <title>A chromosome-level genome assembly of Gray's grenadier anchovy, Coilia grayii.</title>
        <authorList>
            <person name="Fu Z."/>
        </authorList>
    </citation>
    <scope>NUCLEOTIDE SEQUENCE [LARGE SCALE GENOMIC DNA]</scope>
    <source>
        <strain evidence="2">G4</strain>
        <tissue evidence="2">Muscle</tissue>
    </source>
</reference>
<keyword evidence="3" id="KW-1185">Reference proteome</keyword>
<feature type="domain" description="Helix-turn-helix" evidence="1">
    <location>
        <begin position="315"/>
        <end position="372"/>
    </location>
</feature>
<dbReference type="Proteomes" id="UP001591681">
    <property type="component" value="Unassembled WGS sequence"/>
</dbReference>
<dbReference type="PANTHER" id="PTHR21301">
    <property type="entry name" value="REVERSE TRANSCRIPTASE"/>
    <property type="match status" value="1"/>
</dbReference>
<proteinExistence type="predicted"/>
<dbReference type="Pfam" id="PF26215">
    <property type="entry name" value="HTH_animal"/>
    <property type="match status" value="1"/>
</dbReference>
<name>A0ABD1IY17_9TELE</name>
<dbReference type="InterPro" id="IPR058912">
    <property type="entry name" value="HTH_animal"/>
</dbReference>
<evidence type="ECO:0000259" key="1">
    <source>
        <dbReference type="Pfam" id="PF26215"/>
    </source>
</evidence>
<organism evidence="2 3">
    <name type="scientific">Coilia grayii</name>
    <name type="common">Gray's grenadier anchovy</name>
    <dbReference type="NCBI Taxonomy" id="363190"/>
    <lineage>
        <taxon>Eukaryota</taxon>
        <taxon>Metazoa</taxon>
        <taxon>Chordata</taxon>
        <taxon>Craniata</taxon>
        <taxon>Vertebrata</taxon>
        <taxon>Euteleostomi</taxon>
        <taxon>Actinopterygii</taxon>
        <taxon>Neopterygii</taxon>
        <taxon>Teleostei</taxon>
        <taxon>Clupei</taxon>
        <taxon>Clupeiformes</taxon>
        <taxon>Clupeoidei</taxon>
        <taxon>Engraulidae</taxon>
        <taxon>Coilinae</taxon>
        <taxon>Coilia</taxon>
    </lineage>
</organism>